<dbReference type="Proteomes" id="UP000282454">
    <property type="component" value="Unassembled WGS sequence"/>
</dbReference>
<dbReference type="RefSeq" id="WP_170224664.1">
    <property type="nucleotide sequence ID" value="NZ_RCDD01000007.1"/>
</dbReference>
<evidence type="ECO:0000313" key="3">
    <source>
        <dbReference type="EMBL" id="RLK54456.1"/>
    </source>
</evidence>
<dbReference type="Pfam" id="PF04738">
    <property type="entry name" value="Lant_dehydr_N"/>
    <property type="match status" value="1"/>
</dbReference>
<dbReference type="Pfam" id="PF14028">
    <property type="entry name" value="Lant_dehydr_C"/>
    <property type="match status" value="1"/>
</dbReference>
<proteinExistence type="predicted"/>
<name>A0A421AXB2_9PSEU</name>
<protein>
    <submittedName>
        <fullName evidence="3">Thiopeptide-type bacteriocin biosynthesis protein</fullName>
    </submittedName>
</protein>
<feature type="domain" description="Thiopeptide-type bacteriocin biosynthesis" evidence="2">
    <location>
        <begin position="759"/>
        <end position="1010"/>
    </location>
</feature>
<dbReference type="NCBIfam" id="TIGR03891">
    <property type="entry name" value="thiopep_ocin"/>
    <property type="match status" value="1"/>
</dbReference>
<feature type="domain" description="Lantibiotic dehydratase N-terminal" evidence="1">
    <location>
        <begin position="50"/>
        <end position="694"/>
    </location>
</feature>
<organism evidence="3 4">
    <name type="scientific">Actinokineospora cianjurensis</name>
    <dbReference type="NCBI Taxonomy" id="585224"/>
    <lineage>
        <taxon>Bacteria</taxon>
        <taxon>Bacillati</taxon>
        <taxon>Actinomycetota</taxon>
        <taxon>Actinomycetes</taxon>
        <taxon>Pseudonocardiales</taxon>
        <taxon>Pseudonocardiaceae</taxon>
        <taxon>Actinokineospora</taxon>
    </lineage>
</organism>
<comment type="caution">
    <text evidence="3">The sequence shown here is derived from an EMBL/GenBank/DDBJ whole genome shotgun (WGS) entry which is preliminary data.</text>
</comment>
<gene>
    <name evidence="3" type="ORF">CLV68_6008</name>
</gene>
<evidence type="ECO:0000259" key="1">
    <source>
        <dbReference type="Pfam" id="PF04738"/>
    </source>
</evidence>
<dbReference type="InterPro" id="IPR006827">
    <property type="entry name" value="Lant_deHydtase_N"/>
</dbReference>
<accession>A0A421AXB2</accession>
<dbReference type="InterPro" id="IPR023809">
    <property type="entry name" value="Thiopep_bacteriocin_synth_dom"/>
</dbReference>
<dbReference type="EMBL" id="RCDD01000007">
    <property type="protein sequence ID" value="RLK54456.1"/>
    <property type="molecule type" value="Genomic_DNA"/>
</dbReference>
<evidence type="ECO:0000313" key="4">
    <source>
        <dbReference type="Proteomes" id="UP000282454"/>
    </source>
</evidence>
<evidence type="ECO:0000259" key="2">
    <source>
        <dbReference type="Pfam" id="PF14028"/>
    </source>
</evidence>
<dbReference type="AlphaFoldDB" id="A0A421AXB2"/>
<keyword evidence="4" id="KW-1185">Reference proteome</keyword>
<sequence>MYRALDAAIVRTAAHPANLTVPPWPDLTADRAGQVSGWRDWLERVWAITTFADAVTDASPVLARQARRVIDGHELRARQVRRTVVSTLRYLLRATGRATPFGLFAGIAPARFGTLTTVAHSGVPRLVARVDGGWLAAVITRLEACDPLRQRLSVAVTDVRWLRDGRLITGLRQAPGAATGQQPAEVSLRHTPAIDLIVEAAGKPILVAELADTVAAKFPATPHPAIDDVLAHLITERVLISNLRPPMTTADPLAHLLAQLNRVDADQFPQARPIVQDLREIAALLAQHNAAPAPGVRETVTAAMTRVAAVERPLMVDLRGDLALTLAQMVTREAERAATALSRLTPHPFGSPVWRDYHSRFLERHGVGAAIGVLDLIHPGTGLGFPAGYRDSLLDRPATGLTERDTRLIALAQRAALARTVEVTVDETLLTDLETQDRATAAAQPHTELAFRLHAATPAAVDRGEFTLVVAGVFRAAGATTGRVLDLLDTADQQRITDVYAGLPTVRDGALRAQMSCPPLFAATENVARHPAVLANTLPISEHRAPTTGRVDLDDLVVVGDPHRLVLWSQSQQRPVEPALFSAVEFTNFTHPLARFLAELPTARTATCAAFAWGPAATQLPFLPRLRNGRTVLAVARWIVTAADLPGPAPTWPEWVDGVGRWRERAMVPDTVFLGSTDQRLPLNLTEPAHLRLLRDAIDRHGRATLHEAPTSSELGWIGGHAHEIIVPLAATSAPAPARTMPVHPIDPDHGHLPGAGRWLYAKLFAHPDRHTAVLGHLPTLLSTWDTPPPWWFLPYRDPDHHLRLRVRLTTPDEFGQAARRVGDWAARLRGLGLISGLQLDTYQPETGRFGPAAAMAAAEAAFAEDSAAALAQREHRTVVSAADPLAVTAASLVDITASFLGDIAAGMRWLTDHLTTDSAPAPDRRIHTQATRLSDPTDEWAALRAQPGSAELIGTWQRRSTALAAYRAILTTAGISPDTVLGSLLHLHCLRANGINPDTERVCHRLARAAALSWTARTRGTQ</sequence>
<reference evidence="3 4" key="1">
    <citation type="submission" date="2018-10" db="EMBL/GenBank/DDBJ databases">
        <title>Genomic Encyclopedia of Archaeal and Bacterial Type Strains, Phase II (KMG-II): from individual species to whole genera.</title>
        <authorList>
            <person name="Goeker M."/>
        </authorList>
    </citation>
    <scope>NUCLEOTIDE SEQUENCE [LARGE SCALE GENOMIC DNA]</scope>
    <source>
        <strain evidence="3 4">DSM 45657</strain>
    </source>
</reference>